<protein>
    <submittedName>
        <fullName evidence="5">Uncharacterized protein</fullName>
    </submittedName>
</protein>
<evidence type="ECO:0000313" key="5">
    <source>
        <dbReference type="EMBL" id="KAF5348289.1"/>
    </source>
</evidence>
<dbReference type="PANTHER" id="PTHR24188">
    <property type="entry name" value="ANKYRIN REPEAT PROTEIN"/>
    <property type="match status" value="1"/>
</dbReference>
<feature type="transmembrane region" description="Helical" evidence="4">
    <location>
        <begin position="189"/>
        <end position="215"/>
    </location>
</feature>
<keyword evidence="4" id="KW-0812">Transmembrane</keyword>
<dbReference type="AlphaFoldDB" id="A0A8H5CUJ1"/>
<keyword evidence="2 3" id="KW-0040">ANK repeat</keyword>
<comment type="caution">
    <text evidence="5">The sequence shown here is derived from an EMBL/GenBank/DDBJ whole genome shotgun (WGS) entry which is preliminary data.</text>
</comment>
<dbReference type="EMBL" id="JAACJO010000020">
    <property type="protein sequence ID" value="KAF5348289.1"/>
    <property type="molecule type" value="Genomic_DNA"/>
</dbReference>
<keyword evidence="1" id="KW-0677">Repeat</keyword>
<proteinExistence type="predicted"/>
<evidence type="ECO:0000256" key="1">
    <source>
        <dbReference type="ARBA" id="ARBA00022737"/>
    </source>
</evidence>
<name>A0A8H5CUJ1_9AGAR</name>
<keyword evidence="4" id="KW-1133">Transmembrane helix</keyword>
<keyword evidence="4" id="KW-0472">Membrane</keyword>
<evidence type="ECO:0000256" key="4">
    <source>
        <dbReference type="SAM" id="Phobius"/>
    </source>
</evidence>
<reference evidence="5 6" key="1">
    <citation type="journal article" date="2020" name="ISME J.">
        <title>Uncovering the hidden diversity of litter-decomposition mechanisms in mushroom-forming fungi.</title>
        <authorList>
            <person name="Floudas D."/>
            <person name="Bentzer J."/>
            <person name="Ahren D."/>
            <person name="Johansson T."/>
            <person name="Persson P."/>
            <person name="Tunlid A."/>
        </authorList>
    </citation>
    <scope>NUCLEOTIDE SEQUENCE [LARGE SCALE GENOMIC DNA]</scope>
    <source>
        <strain evidence="5 6">CBS 146.42</strain>
    </source>
</reference>
<keyword evidence="6" id="KW-1185">Reference proteome</keyword>
<feature type="transmembrane region" description="Helical" evidence="4">
    <location>
        <begin position="236"/>
        <end position="255"/>
    </location>
</feature>
<dbReference type="OrthoDB" id="3351993at2759"/>
<dbReference type="PANTHER" id="PTHR24188:SF29">
    <property type="entry name" value="GH09064P"/>
    <property type="match status" value="1"/>
</dbReference>
<organism evidence="5 6">
    <name type="scientific">Leucocoprinus leucothites</name>
    <dbReference type="NCBI Taxonomy" id="201217"/>
    <lineage>
        <taxon>Eukaryota</taxon>
        <taxon>Fungi</taxon>
        <taxon>Dikarya</taxon>
        <taxon>Basidiomycota</taxon>
        <taxon>Agaricomycotina</taxon>
        <taxon>Agaricomycetes</taxon>
        <taxon>Agaricomycetidae</taxon>
        <taxon>Agaricales</taxon>
        <taxon>Agaricineae</taxon>
        <taxon>Agaricaceae</taxon>
        <taxon>Leucocoprinus</taxon>
    </lineage>
</organism>
<dbReference type="SMART" id="SM00248">
    <property type="entry name" value="ANK"/>
    <property type="match status" value="3"/>
</dbReference>
<evidence type="ECO:0000313" key="6">
    <source>
        <dbReference type="Proteomes" id="UP000559027"/>
    </source>
</evidence>
<accession>A0A8H5CUJ1</accession>
<evidence type="ECO:0000256" key="3">
    <source>
        <dbReference type="PROSITE-ProRule" id="PRU00023"/>
    </source>
</evidence>
<gene>
    <name evidence="5" type="ORF">D9756_010518</name>
</gene>
<evidence type="ECO:0000256" key="2">
    <source>
        <dbReference type="ARBA" id="ARBA00023043"/>
    </source>
</evidence>
<feature type="repeat" description="ANK" evidence="3">
    <location>
        <begin position="395"/>
        <end position="427"/>
    </location>
</feature>
<dbReference type="PROSITE" id="PS50088">
    <property type="entry name" value="ANK_REPEAT"/>
    <property type="match status" value="1"/>
</dbReference>
<dbReference type="InterPro" id="IPR036770">
    <property type="entry name" value="Ankyrin_rpt-contain_sf"/>
</dbReference>
<dbReference type="SUPFAM" id="SSF48403">
    <property type="entry name" value="Ankyrin repeat"/>
    <property type="match status" value="1"/>
</dbReference>
<dbReference type="Proteomes" id="UP000559027">
    <property type="component" value="Unassembled WGS sequence"/>
</dbReference>
<dbReference type="InterPro" id="IPR002110">
    <property type="entry name" value="Ankyrin_rpt"/>
</dbReference>
<sequence>MSNSSAYCIASNTDISGIGTRAATYAQNFITLIPAIHALWDGRVTRVELETLKTQSTAILVSAYGILFSTIIQAATTNTLSNFHAIIVLNLSWMNDTNSFMYFLLHLFHEMDLKKEEMNVMHMGEGARVGDTQVGRARAGFPRPTWLGSVGIWLWSDPLAFGNSPACSTSGYFFLFNQPISLLSARLRIWSLLIYFVLLVPGLNLIPTFALLFALVSVLESCPQLRQIQDRRYKKMWIAAPGIMVVTVINALLVVCTEETLGRAPAGFLEPGDSYWSFGQTLALLLLLPTARDLTYTCLNRQPRQLTAQAEEALENGEHEVALAALERGAFVGHNTFSSAIKKGSLKVVKYLAKEHPSSFPVKTALHDAVENQCLDVMEYLVEERGVDMDAKDPLGNTALEKAVQMGHLEAVQYLVRNMSDLATTAIGGPEGQAKAAYLSQVDDYLKKRSSASN</sequence>
<dbReference type="Gene3D" id="1.25.40.20">
    <property type="entry name" value="Ankyrin repeat-containing domain"/>
    <property type="match status" value="1"/>
</dbReference>
<dbReference type="Pfam" id="PF12796">
    <property type="entry name" value="Ank_2"/>
    <property type="match status" value="1"/>
</dbReference>